<proteinExistence type="predicted"/>
<reference evidence="1 2" key="1">
    <citation type="submission" date="2017-06" db="EMBL/GenBank/DDBJ databases">
        <authorList>
            <person name="Kim H.J."/>
            <person name="Triplett B.A."/>
        </authorList>
    </citation>
    <scope>NUCLEOTIDE SEQUENCE [LARGE SCALE GENOMIC DNA]</scope>
    <source>
        <strain evidence="1 2">DSM 25597</strain>
    </source>
</reference>
<gene>
    <name evidence="1" type="ORF">SAMN06265376_108127</name>
</gene>
<dbReference type="Proteomes" id="UP000198379">
    <property type="component" value="Unassembled WGS sequence"/>
</dbReference>
<sequence length="173" mass="20713">MYFRDMKPYAIFSCILFSVFISCKDKTKEPYIIPENAVHLLTADSVKTWKIAKRYNGKTRMNMGDCFLKYRQRFRESGLVKDNNDLQRDCGPSLEATWEITSSEKGDYYLKLTSDQIPELLQQESNEKFFKILYLSKDSLTLSYVHKQFNNRRRITDYLVRDDLEVKDREFHW</sequence>
<dbReference type="AlphaFoldDB" id="A0A239CPV5"/>
<name>A0A239CPV5_9FLAO</name>
<dbReference type="OrthoDB" id="1163332at2"/>
<accession>A0A239CPV5</accession>
<dbReference type="EMBL" id="FZNY01000008">
    <property type="protein sequence ID" value="SNS22175.1"/>
    <property type="molecule type" value="Genomic_DNA"/>
</dbReference>
<keyword evidence="2" id="KW-1185">Reference proteome</keyword>
<evidence type="ECO:0000313" key="2">
    <source>
        <dbReference type="Proteomes" id="UP000198379"/>
    </source>
</evidence>
<organism evidence="1 2">
    <name type="scientific">Dokdonia pacifica</name>
    <dbReference type="NCBI Taxonomy" id="1627892"/>
    <lineage>
        <taxon>Bacteria</taxon>
        <taxon>Pseudomonadati</taxon>
        <taxon>Bacteroidota</taxon>
        <taxon>Flavobacteriia</taxon>
        <taxon>Flavobacteriales</taxon>
        <taxon>Flavobacteriaceae</taxon>
        <taxon>Dokdonia</taxon>
    </lineage>
</organism>
<dbReference type="PROSITE" id="PS51257">
    <property type="entry name" value="PROKAR_LIPOPROTEIN"/>
    <property type="match status" value="1"/>
</dbReference>
<evidence type="ECO:0000313" key="1">
    <source>
        <dbReference type="EMBL" id="SNS22175.1"/>
    </source>
</evidence>
<protein>
    <submittedName>
        <fullName evidence="1">Lipocalin-like domain-containing protein</fullName>
    </submittedName>
</protein>